<sequence length="75" mass="9068">MYELSEDKYEEAIHLLDISYKNKIIMNYEYEKIKNIIELFAFGINDEGLMKYENSDDYVKYQLNKILRMVNKSSN</sequence>
<reference evidence="1 2" key="1">
    <citation type="submission" date="2017-11" db="EMBL/GenBank/DDBJ databases">
        <title>Bacillus camelliae sp. nov., isolated from pu'er tea.</title>
        <authorList>
            <person name="Niu L."/>
        </authorList>
    </citation>
    <scope>NUCLEOTIDE SEQUENCE [LARGE SCALE GENOMIC DNA]</scope>
    <source>
        <strain evidence="1 2">7578-1</strain>
    </source>
</reference>
<evidence type="ECO:0000313" key="1">
    <source>
        <dbReference type="EMBL" id="PKR82415.1"/>
    </source>
</evidence>
<comment type="caution">
    <text evidence="1">The sequence shown here is derived from an EMBL/GenBank/DDBJ whole genome shotgun (WGS) entry which is preliminary data.</text>
</comment>
<dbReference type="AlphaFoldDB" id="A0A2N3LCW8"/>
<accession>A0A2N3LCW8</accession>
<evidence type="ECO:0000313" key="2">
    <source>
        <dbReference type="Proteomes" id="UP000233440"/>
    </source>
</evidence>
<proteinExistence type="predicted"/>
<name>A0A2N3LCW8_9BACI</name>
<protein>
    <submittedName>
        <fullName evidence="1">Uncharacterized protein</fullName>
    </submittedName>
</protein>
<organism evidence="1 2">
    <name type="scientific">Heyndrickxia camelliae</name>
    <dbReference type="NCBI Taxonomy" id="1707093"/>
    <lineage>
        <taxon>Bacteria</taxon>
        <taxon>Bacillati</taxon>
        <taxon>Bacillota</taxon>
        <taxon>Bacilli</taxon>
        <taxon>Bacillales</taxon>
        <taxon>Bacillaceae</taxon>
        <taxon>Heyndrickxia</taxon>
    </lineage>
</organism>
<keyword evidence="2" id="KW-1185">Reference proteome</keyword>
<dbReference type="EMBL" id="PIQO01000047">
    <property type="protein sequence ID" value="PKR82415.1"/>
    <property type="molecule type" value="Genomic_DNA"/>
</dbReference>
<dbReference type="Proteomes" id="UP000233440">
    <property type="component" value="Unassembled WGS sequence"/>
</dbReference>
<gene>
    <name evidence="1" type="ORF">CWO92_24675</name>
</gene>